<dbReference type="PANTHER" id="PTHR43433:SF5">
    <property type="entry name" value="AB HYDROLASE-1 DOMAIN-CONTAINING PROTEIN"/>
    <property type="match status" value="1"/>
</dbReference>
<sequence length="240" mass="27118">MYYRTQMGHELYYEIHGQGYPLIFFHGNGQSLAYFEPQLHLASCYQLIMIDTLGHGKSGALTQKTSFAQIAKEIHELLNFLKLENYILVGHSDGANLAIAYENLFPERVEGLLLNAGNVRFIGLHSHYIFSISFKVMKLALESIFDPKKKNAYFVARLMMANQTIQPSLKSNTIPVIVLVGQNDMIRSRHSMTIAENYSNSRVITIPKLGHNINKRPAVLDTVLTELVREAVSESGFLDK</sequence>
<dbReference type="RefSeq" id="WP_007892063.1">
    <property type="nucleotide sequence ID" value="NZ_AEUY02000005.1"/>
</dbReference>
<evidence type="ECO:0000259" key="1">
    <source>
        <dbReference type="Pfam" id="PF00561"/>
    </source>
</evidence>
<reference evidence="2 3" key="1">
    <citation type="journal article" date="2014" name="Int. J. Syst. Evol. Microbiol.">
        <title>Phylogenomics and the dynamic genome evolution of the genus Streptococcus.</title>
        <authorList>
            <consortium name="The Broad Institute Genome Sequencing Platform"/>
            <person name="Richards V.P."/>
            <person name="Palmer S.R."/>
            <person name="Pavinski Bitar P.D."/>
            <person name="Qin X."/>
            <person name="Weinstock G.M."/>
            <person name="Highlander S.K."/>
            <person name="Town C.D."/>
            <person name="Burne R.A."/>
            <person name="Stanhope M.J."/>
        </authorList>
    </citation>
    <scope>NUCLEOTIDE SEQUENCE [LARGE SCALE GENOMIC DNA]</scope>
    <source>
        <strain evidence="2 3">LQ 940-04</strain>
    </source>
</reference>
<protein>
    <submittedName>
        <fullName evidence="2">Ndr domain protein</fullName>
    </submittedName>
</protein>
<dbReference type="PANTHER" id="PTHR43433">
    <property type="entry name" value="HYDROLASE, ALPHA/BETA FOLD FAMILY PROTEIN"/>
    <property type="match status" value="1"/>
</dbReference>
<dbReference type="SUPFAM" id="SSF53474">
    <property type="entry name" value="alpha/beta-Hydrolases"/>
    <property type="match status" value="1"/>
</dbReference>
<name>G5K985_9STRE</name>
<dbReference type="Gene3D" id="3.40.50.1820">
    <property type="entry name" value="alpha/beta hydrolase"/>
    <property type="match status" value="1"/>
</dbReference>
<dbReference type="Proteomes" id="UP000003217">
    <property type="component" value="Unassembled WGS sequence"/>
</dbReference>
<comment type="caution">
    <text evidence="2">The sequence shown here is derived from an EMBL/GenBank/DDBJ whole genome shotgun (WGS) entry which is preliminary data.</text>
</comment>
<evidence type="ECO:0000313" key="2">
    <source>
        <dbReference type="EMBL" id="EHI64232.1"/>
    </source>
</evidence>
<keyword evidence="3" id="KW-1185">Reference proteome</keyword>
<organism evidence="2 3">
    <name type="scientific">Streptococcus pseudoporcinus LQ 940-04</name>
    <dbReference type="NCBI Taxonomy" id="875093"/>
    <lineage>
        <taxon>Bacteria</taxon>
        <taxon>Bacillati</taxon>
        <taxon>Bacillota</taxon>
        <taxon>Bacilli</taxon>
        <taxon>Lactobacillales</taxon>
        <taxon>Streptococcaceae</taxon>
        <taxon>Streptococcus</taxon>
    </lineage>
</organism>
<dbReference type="InterPro" id="IPR029058">
    <property type="entry name" value="AB_hydrolase_fold"/>
</dbReference>
<dbReference type="STRING" id="361101.GCA_900102825_00032"/>
<dbReference type="Pfam" id="PF00561">
    <property type="entry name" value="Abhydrolase_1"/>
    <property type="match status" value="1"/>
</dbReference>
<dbReference type="GeneID" id="58555185"/>
<gene>
    <name evidence="2" type="ORF">STRPS_0627</name>
</gene>
<feature type="domain" description="AB hydrolase-1" evidence="1">
    <location>
        <begin position="20"/>
        <end position="117"/>
    </location>
</feature>
<dbReference type="EMBL" id="AEUY02000005">
    <property type="protein sequence ID" value="EHI64232.1"/>
    <property type="molecule type" value="Genomic_DNA"/>
</dbReference>
<evidence type="ECO:0000313" key="3">
    <source>
        <dbReference type="Proteomes" id="UP000003217"/>
    </source>
</evidence>
<dbReference type="InterPro" id="IPR000073">
    <property type="entry name" value="AB_hydrolase_1"/>
</dbReference>
<accession>G5K985</accession>
<proteinExistence type="predicted"/>
<dbReference type="AlphaFoldDB" id="G5K985"/>
<dbReference type="OrthoDB" id="9805423at2"/>
<dbReference type="InterPro" id="IPR050471">
    <property type="entry name" value="AB_hydrolase"/>
</dbReference>